<evidence type="ECO:0000256" key="1">
    <source>
        <dbReference type="ARBA" id="ARBA00022857"/>
    </source>
</evidence>
<evidence type="ECO:0000313" key="5">
    <source>
        <dbReference type="Proteomes" id="UP001325479"/>
    </source>
</evidence>
<reference evidence="4 5" key="1">
    <citation type="submission" date="2023-12" db="EMBL/GenBank/DDBJ databases">
        <title>Genome sequencing and assembly of bacterial species from a model synthetic community.</title>
        <authorList>
            <person name="Hogle S.L."/>
        </authorList>
    </citation>
    <scope>NUCLEOTIDE SEQUENCE [LARGE SCALE GENOMIC DNA]</scope>
    <source>
        <strain evidence="4 5">HAMBI 2494</strain>
    </source>
</reference>
<dbReference type="InterPro" id="IPR001509">
    <property type="entry name" value="Epimerase_deHydtase"/>
</dbReference>
<dbReference type="SUPFAM" id="SSF51735">
    <property type="entry name" value="NAD(P)-binding Rossmann-fold domains"/>
    <property type="match status" value="1"/>
</dbReference>
<dbReference type="EMBL" id="CP139965">
    <property type="protein sequence ID" value="WQD78338.1"/>
    <property type="molecule type" value="Genomic_DNA"/>
</dbReference>
<dbReference type="RefSeq" id="WP_114812343.1">
    <property type="nucleotide sequence ID" value="NZ_CP139965.1"/>
</dbReference>
<dbReference type="PANTHER" id="PTHR43103">
    <property type="entry name" value="NUCLEOSIDE-DIPHOSPHATE-SUGAR EPIMERASE"/>
    <property type="match status" value="1"/>
</dbReference>
<evidence type="ECO:0000256" key="2">
    <source>
        <dbReference type="ARBA" id="ARBA00023277"/>
    </source>
</evidence>
<dbReference type="InterPro" id="IPR036291">
    <property type="entry name" value="NAD(P)-bd_dom_sf"/>
</dbReference>
<keyword evidence="5" id="KW-1185">Reference proteome</keyword>
<dbReference type="Gene3D" id="3.90.25.10">
    <property type="entry name" value="UDP-galactose 4-epimerase, domain 1"/>
    <property type="match status" value="1"/>
</dbReference>
<sequence length="325" mass="34990">MRVLVTGAGGFVGRALVDRLLREGMAQPGDVSELVLIDRHMEATQAPDDARVTAVAGDFGSPAVLEPLLAKPVDVVFHLASVPGAQAEAEPAAGDSVNLWGMLALFERLAKQAGQHEGRTVRVVYASSVAVLGEPLPRSVDEHTAPHPTISYGTHKFVGELILADWTRRGMLDARSLRLPGIVARPELSSGHGSAFMSQLFRMAQRGEAYTCPVSSAATAWWMSRRCCVDNLLHAARMPAASLHTGRVWTPPVLHLSVGEVVDALRRRFGAFAIDYAPVEPIEQRFGRQPPLADRRAVEAGFRHDGSIDALVDAALERVHGEAPT</sequence>
<dbReference type="PANTHER" id="PTHR43103:SF3">
    <property type="entry name" value="ADP-L-GLYCERO-D-MANNO-HEPTOSE-6-EPIMERASE"/>
    <property type="match status" value="1"/>
</dbReference>
<proteinExistence type="predicted"/>
<evidence type="ECO:0000313" key="4">
    <source>
        <dbReference type="EMBL" id="WQD78338.1"/>
    </source>
</evidence>
<dbReference type="Pfam" id="PF01370">
    <property type="entry name" value="Epimerase"/>
    <property type="match status" value="1"/>
</dbReference>
<evidence type="ECO:0000259" key="3">
    <source>
        <dbReference type="Pfam" id="PF01370"/>
    </source>
</evidence>
<name>A0ABZ0WLW8_9BURK</name>
<organism evidence="4 5">
    <name type="scientific">Paraburkholderia kururiensis</name>
    <dbReference type="NCBI Taxonomy" id="984307"/>
    <lineage>
        <taxon>Bacteria</taxon>
        <taxon>Pseudomonadati</taxon>
        <taxon>Pseudomonadota</taxon>
        <taxon>Betaproteobacteria</taxon>
        <taxon>Burkholderiales</taxon>
        <taxon>Burkholderiaceae</taxon>
        <taxon>Paraburkholderia</taxon>
    </lineage>
</organism>
<gene>
    <name evidence="4" type="ORF">U0042_01060</name>
</gene>
<dbReference type="Proteomes" id="UP001325479">
    <property type="component" value="Chromosome"/>
</dbReference>
<keyword evidence="2" id="KW-0119">Carbohydrate metabolism</keyword>
<protein>
    <submittedName>
        <fullName evidence="4">NAD-dependent epimerase/dehydratase family protein</fullName>
    </submittedName>
</protein>
<accession>A0ABZ0WLW8</accession>
<feature type="domain" description="NAD-dependent epimerase/dehydratase" evidence="3">
    <location>
        <begin position="3"/>
        <end position="215"/>
    </location>
</feature>
<dbReference type="Gene3D" id="3.40.50.720">
    <property type="entry name" value="NAD(P)-binding Rossmann-like Domain"/>
    <property type="match status" value="1"/>
</dbReference>
<keyword evidence="1" id="KW-0521">NADP</keyword>